<dbReference type="PANTHER" id="PTHR24198:SF165">
    <property type="entry name" value="ANKYRIN REPEAT-CONTAINING PROTEIN-RELATED"/>
    <property type="match status" value="1"/>
</dbReference>
<accession>A0A9N9VA53</accession>
<dbReference type="PROSITE" id="PS50088">
    <property type="entry name" value="ANK_REPEAT"/>
    <property type="match status" value="3"/>
</dbReference>
<evidence type="ECO:0000256" key="1">
    <source>
        <dbReference type="ARBA" id="ARBA00022737"/>
    </source>
</evidence>
<feature type="repeat" description="ANK" evidence="3">
    <location>
        <begin position="51"/>
        <end position="73"/>
    </location>
</feature>
<dbReference type="Proteomes" id="UP000696573">
    <property type="component" value="Unassembled WGS sequence"/>
</dbReference>
<keyword evidence="4" id="KW-0472">Membrane</keyword>
<proteinExistence type="predicted"/>
<dbReference type="PROSITE" id="PS50297">
    <property type="entry name" value="ANK_REP_REGION"/>
    <property type="match status" value="2"/>
</dbReference>
<feature type="transmembrane region" description="Helical" evidence="4">
    <location>
        <begin position="390"/>
        <end position="410"/>
    </location>
</feature>
<evidence type="ECO:0000313" key="6">
    <source>
        <dbReference type="Proteomes" id="UP000696573"/>
    </source>
</evidence>
<dbReference type="InterPro" id="IPR002110">
    <property type="entry name" value="Ankyrin_rpt"/>
</dbReference>
<dbReference type="Gene3D" id="1.25.40.20">
    <property type="entry name" value="Ankyrin repeat-containing domain"/>
    <property type="match status" value="2"/>
</dbReference>
<dbReference type="Pfam" id="PF13637">
    <property type="entry name" value="Ank_4"/>
    <property type="match status" value="1"/>
</dbReference>
<protein>
    <submittedName>
        <fullName evidence="5">Uncharacterized protein</fullName>
    </submittedName>
</protein>
<dbReference type="Pfam" id="PF00023">
    <property type="entry name" value="Ank"/>
    <property type="match status" value="1"/>
</dbReference>
<keyword evidence="1" id="KW-0677">Repeat</keyword>
<evidence type="ECO:0000313" key="5">
    <source>
        <dbReference type="EMBL" id="CAH0019562.1"/>
    </source>
</evidence>
<name>A0A9N9VA53_9HYPO</name>
<dbReference type="EMBL" id="CABFNQ020000568">
    <property type="protein sequence ID" value="CAH0019562.1"/>
    <property type="molecule type" value="Genomic_DNA"/>
</dbReference>
<dbReference type="Pfam" id="PF12796">
    <property type="entry name" value="Ank_2"/>
    <property type="match status" value="2"/>
</dbReference>
<dbReference type="SMART" id="SM00248">
    <property type="entry name" value="ANK"/>
    <property type="match status" value="8"/>
</dbReference>
<dbReference type="SUPFAM" id="SSF48403">
    <property type="entry name" value="Ankyrin repeat"/>
    <property type="match status" value="1"/>
</dbReference>
<reference evidence="5" key="1">
    <citation type="submission" date="2021-10" db="EMBL/GenBank/DDBJ databases">
        <authorList>
            <person name="Piombo E."/>
        </authorList>
    </citation>
    <scope>NUCLEOTIDE SEQUENCE</scope>
</reference>
<feature type="transmembrane region" description="Helical" evidence="4">
    <location>
        <begin position="361"/>
        <end position="378"/>
    </location>
</feature>
<dbReference type="AlphaFoldDB" id="A0A9N9VA53"/>
<gene>
    <name evidence="5" type="ORF">CRHIZ90672A_00019080</name>
</gene>
<dbReference type="CDD" id="cd09917">
    <property type="entry name" value="F-box_SF"/>
    <property type="match status" value="1"/>
</dbReference>
<organism evidence="5 6">
    <name type="scientific">Clonostachys rhizophaga</name>
    <dbReference type="NCBI Taxonomy" id="160324"/>
    <lineage>
        <taxon>Eukaryota</taxon>
        <taxon>Fungi</taxon>
        <taxon>Dikarya</taxon>
        <taxon>Ascomycota</taxon>
        <taxon>Pezizomycotina</taxon>
        <taxon>Sordariomycetes</taxon>
        <taxon>Hypocreomycetidae</taxon>
        <taxon>Hypocreales</taxon>
        <taxon>Bionectriaceae</taxon>
        <taxon>Clonostachys</taxon>
    </lineage>
</organism>
<keyword evidence="4" id="KW-1133">Transmembrane helix</keyword>
<keyword evidence="6" id="KW-1185">Reference proteome</keyword>
<keyword evidence="4" id="KW-0812">Transmembrane</keyword>
<keyword evidence="2 3" id="KW-0040">ANK repeat</keyword>
<feature type="repeat" description="ANK" evidence="3">
    <location>
        <begin position="289"/>
        <end position="309"/>
    </location>
</feature>
<dbReference type="InterPro" id="IPR036770">
    <property type="entry name" value="Ankyrin_rpt-contain_sf"/>
</dbReference>
<dbReference type="PANTHER" id="PTHR24198">
    <property type="entry name" value="ANKYRIN REPEAT AND PROTEIN KINASE DOMAIN-CONTAINING PROTEIN"/>
    <property type="match status" value="1"/>
</dbReference>
<dbReference type="OrthoDB" id="5098447at2759"/>
<evidence type="ECO:0000256" key="2">
    <source>
        <dbReference type="ARBA" id="ARBA00023043"/>
    </source>
</evidence>
<evidence type="ECO:0000256" key="4">
    <source>
        <dbReference type="SAM" id="Phobius"/>
    </source>
</evidence>
<sequence>MLLPDLPNELLALIGHYLLAESLCALTLTCRHLFLVYQPELVRSNAKALAWGWTPLSLAARHGHDAIVELLLSDPREDPDQRDEEGETALFWAARCGQAPILRRLLATNRVNPTRQNHRHQTPLYGAASRGQPLTTRLLLDTPGIEPNPSNESGRTPLWIAAAQGHVSTVECLLAVPAIDINRSDDSGSSPFLAAASYGREEVMAVLAKEIQVDLRARDNHGRTALARAAGKGHIRVVRQLLNMDQFDLGSRDFEGWTPLACAAWYGHTAVVSFLADLEGVDINSRDHLGRTPLFLAVRNGRYEVVNYLCNRADVEQDVTDSTGKTLRMAAQDNEDRIMLALLGSFGLRIDEPLPLTLKDVLHIVGFVIALIAMLAGIRSGRSALPQRSYCGVILVMIVHLGANLISSSFNASFPVCFSWRFVPWERFLSESLGDINDIWTRQKAALSRRLLFAPDNIQLLKRSAEDAKRDAKQWAACSGDDGCNSGVAEAGDGGGDGAGGRDEADVQTTYCCGSAGDTTRLIDVLRSAGGANQITAGSSELLAMTQKLCPFQHAALGSTAELRARIASKPEARTVALPGGLFTGSEVPAQRLLRSIKSQQTNASREMERMIQGIQGIQGLTDHNTAGRDASVNAVLSGFGEQDVQLSVADVEESMPNRGPAASVQLGPSTSFLAAGRQLAERFTLNHKQSVAFLLLCQQLDLIRGGESTHGQPAPQLYQFIGGEGGTGKSRVIEAPVELFAGKGVSHRLTSAI</sequence>
<evidence type="ECO:0000256" key="3">
    <source>
        <dbReference type="PROSITE-ProRule" id="PRU00023"/>
    </source>
</evidence>
<comment type="caution">
    <text evidence="5">The sequence shown here is derived from an EMBL/GenBank/DDBJ whole genome shotgun (WGS) entry which is preliminary data.</text>
</comment>
<feature type="repeat" description="ANK" evidence="3">
    <location>
        <begin position="153"/>
        <end position="186"/>
    </location>
</feature>